<dbReference type="Proteomes" id="UP001321047">
    <property type="component" value="Unassembled WGS sequence"/>
</dbReference>
<organism evidence="2 3">
    <name type="scientific">Natronosalvus hydrolyticus</name>
    <dbReference type="NCBI Taxonomy" id="2979988"/>
    <lineage>
        <taxon>Archaea</taxon>
        <taxon>Methanobacteriati</taxon>
        <taxon>Methanobacteriota</taxon>
        <taxon>Stenosarchaea group</taxon>
        <taxon>Halobacteria</taxon>
        <taxon>Halobacteriales</taxon>
        <taxon>Natrialbaceae</taxon>
        <taxon>Natronosalvus</taxon>
    </lineage>
</organism>
<accession>A0AAP2ZCI4</accession>
<dbReference type="InterPro" id="IPR007344">
    <property type="entry name" value="GrpB/CoaE"/>
</dbReference>
<dbReference type="PANTHER" id="PTHR34822">
    <property type="entry name" value="GRPB DOMAIN PROTEIN (AFU_ORTHOLOGUE AFUA_1G01530)"/>
    <property type="match status" value="1"/>
</dbReference>
<comment type="caution">
    <text evidence="2">The sequence shown here is derived from an EMBL/GenBank/DDBJ whole genome shotgun (WGS) entry which is preliminary data.</text>
</comment>
<dbReference type="PANTHER" id="PTHR34822:SF1">
    <property type="entry name" value="GRPB FAMILY PROTEIN"/>
    <property type="match status" value="1"/>
</dbReference>
<dbReference type="Pfam" id="PF04229">
    <property type="entry name" value="GrpB"/>
    <property type="match status" value="1"/>
</dbReference>
<evidence type="ECO:0000256" key="1">
    <source>
        <dbReference type="SAM" id="MobiDB-lite"/>
    </source>
</evidence>
<feature type="region of interest" description="Disordered" evidence="1">
    <location>
        <begin position="1"/>
        <end position="32"/>
    </location>
</feature>
<reference evidence="2 3" key="1">
    <citation type="submission" date="2022-09" db="EMBL/GenBank/DDBJ databases">
        <title>Enrichment on poylsaccharides allowed isolation of novel metabolic and taxonomic groups of Haloarchaea.</title>
        <authorList>
            <person name="Sorokin D.Y."/>
            <person name="Elcheninov A.G."/>
            <person name="Khizhniak T.V."/>
            <person name="Kolganova T.V."/>
            <person name="Kublanov I.V."/>
        </authorList>
    </citation>
    <scope>NUCLEOTIDE SEQUENCE [LARGE SCALE GENOMIC DNA]</scope>
    <source>
        <strain evidence="2 3">AArc-curdl1</strain>
    </source>
</reference>
<dbReference type="RefSeq" id="WP_342809638.1">
    <property type="nucleotide sequence ID" value="NZ_JAOPJZ010000015.1"/>
</dbReference>
<proteinExistence type="predicted"/>
<name>A0AAP2ZCI4_9EURY</name>
<dbReference type="AlphaFoldDB" id="A0AAP2ZCI4"/>
<dbReference type="SUPFAM" id="SSF81301">
    <property type="entry name" value="Nucleotidyltransferase"/>
    <property type="match status" value="1"/>
</dbReference>
<dbReference type="Gene3D" id="3.30.460.10">
    <property type="entry name" value="Beta Polymerase, domain 2"/>
    <property type="match status" value="1"/>
</dbReference>
<dbReference type="EMBL" id="JAOPJZ010000015">
    <property type="protein sequence ID" value="MCU4753319.1"/>
    <property type="molecule type" value="Genomic_DNA"/>
</dbReference>
<keyword evidence="3" id="KW-1185">Reference proteome</keyword>
<evidence type="ECO:0000313" key="3">
    <source>
        <dbReference type="Proteomes" id="UP001321047"/>
    </source>
</evidence>
<protein>
    <submittedName>
        <fullName evidence="2">GrpB family protein</fullName>
    </submittedName>
</protein>
<gene>
    <name evidence="2" type="ORF">OB919_15255</name>
</gene>
<evidence type="ECO:0000313" key="2">
    <source>
        <dbReference type="EMBL" id="MCU4753319.1"/>
    </source>
</evidence>
<dbReference type="InterPro" id="IPR043519">
    <property type="entry name" value="NT_sf"/>
</dbReference>
<sequence>MAIRNTAVATDTAGRNQCRKRFSPSPRRVTISPETPAVGLARGTVELEPHRDVWSECYAAEIERLEAVVGDRVLAFEHVGSTAVEGLPAKPIIDIFGIVPDLEETDDLVAALESSGYEHRPDDIEGRHFLAKGPASNRTHYLSLATRESAVVENQLAFRDALRADPALAQTYADRKRRLAATYPDDRATYTAKKGAFVRAVLEDVAEG</sequence>